<dbReference type="InterPro" id="IPR036465">
    <property type="entry name" value="vWFA_dom_sf"/>
</dbReference>
<reference evidence="2 3" key="1">
    <citation type="submission" date="2018-10" db="EMBL/GenBank/DDBJ databases">
        <title>Comparative analysis of microorganisms from saline springs in Andes Mountain Range, Colombia.</title>
        <authorList>
            <person name="Rubin E."/>
        </authorList>
    </citation>
    <scope>NUCLEOTIDE SEQUENCE [LARGE SCALE GENOMIC DNA]</scope>
    <source>
        <strain evidence="2 3">USBA 36</strain>
    </source>
</reference>
<evidence type="ECO:0000256" key="1">
    <source>
        <dbReference type="SAM" id="SignalP"/>
    </source>
</evidence>
<dbReference type="EMBL" id="RBIG01000001">
    <property type="protein sequence ID" value="RKQ72519.1"/>
    <property type="molecule type" value="Genomic_DNA"/>
</dbReference>
<dbReference type="SUPFAM" id="SSF53300">
    <property type="entry name" value="vWA-like"/>
    <property type="match status" value="1"/>
</dbReference>
<dbReference type="OrthoDB" id="9792179at2"/>
<feature type="signal peptide" evidence="1">
    <location>
        <begin position="1"/>
        <end position="23"/>
    </location>
</feature>
<name>A0A420WNC7_9PROT</name>
<dbReference type="AlphaFoldDB" id="A0A420WNC7"/>
<evidence type="ECO:0000313" key="2">
    <source>
        <dbReference type="EMBL" id="RKQ72519.1"/>
    </source>
</evidence>
<dbReference type="Gene3D" id="3.40.50.410">
    <property type="entry name" value="von Willebrand factor, type A domain"/>
    <property type="match status" value="1"/>
</dbReference>
<dbReference type="Proteomes" id="UP000277424">
    <property type="component" value="Unassembled WGS sequence"/>
</dbReference>
<keyword evidence="1" id="KW-0732">Signal</keyword>
<protein>
    <submittedName>
        <fullName evidence="2">Uncharacterized protein DUF1194</fullName>
    </submittedName>
</protein>
<proteinExistence type="predicted"/>
<feature type="chain" id="PRO_5018999857" evidence="1">
    <location>
        <begin position="24"/>
        <end position="252"/>
    </location>
</feature>
<dbReference type="InterPro" id="IPR010607">
    <property type="entry name" value="DUF1194"/>
</dbReference>
<gene>
    <name evidence="2" type="ORF">BCL74_0287</name>
</gene>
<dbReference type="Pfam" id="PF06707">
    <property type="entry name" value="DUF1194"/>
    <property type="match status" value="1"/>
</dbReference>
<organism evidence="2 3">
    <name type="scientific">Oceanibaculum indicum</name>
    <dbReference type="NCBI Taxonomy" id="526216"/>
    <lineage>
        <taxon>Bacteria</taxon>
        <taxon>Pseudomonadati</taxon>
        <taxon>Pseudomonadota</taxon>
        <taxon>Alphaproteobacteria</taxon>
        <taxon>Rhodospirillales</taxon>
        <taxon>Oceanibaculaceae</taxon>
        <taxon>Oceanibaculum</taxon>
    </lineage>
</organism>
<evidence type="ECO:0000313" key="3">
    <source>
        <dbReference type="Proteomes" id="UP000277424"/>
    </source>
</evidence>
<comment type="caution">
    <text evidence="2">The sequence shown here is derived from an EMBL/GenBank/DDBJ whole genome shotgun (WGS) entry which is preliminary data.</text>
</comment>
<accession>A0A420WNC7</accession>
<sequence>MRLLFPVFMTLFILVQSVPPARAAGPAVDLLLVLAVDVSGSMDEHEMSQQREGYIDAIRHPAVIRAIQDGEQGKVAIAYVEWAGAEFQWTLIDWTLVDGPETAEAFASLLESKPLNRSMWTAIGSAIDYSVGVIERAPFEGKRKVIDISGDGPTNRGVQAAPARDRAVAKGITINGLPILNDRPQPFGSPTPRELKLDLYYENQVIGGDNAFLVVAEGFDDFRVAILQKLIREIADLSGPVRTQFAARPAGD</sequence>